<accession>H2C6S9</accession>
<dbReference type="AlphaFoldDB" id="H2C6S9"/>
<keyword evidence="5" id="KW-1185">Reference proteome</keyword>
<feature type="domain" description="HotDog ACOT-type" evidence="3">
    <location>
        <begin position="1"/>
        <end position="110"/>
    </location>
</feature>
<sequence length="306" mass="34406">MYKTETYYSVFPWHTNHFGSLHGGIYMSWLIDTAGVLMSSLSQGNYLLASVDYLFLFKPARLGDVVRVVATSKATWRTSVEIEVRGCVRRGESEELGAMGLMSYVAVDENNRPRPVTEVIEPDEEAQQRKRKRLERKRSVSEDTQELLPGMTFGRSYVRTIYPEHGFGNGILYAGKMYTMLDEALAIVAKLYTKGNTFTAGAGSADFLVPVKIGDILEIQGAVEYTGNSSLDVGAKLYAINHFTGVKRLVSRTVFSFVAIDDQGKPRSIPKLEPSSEYERKVMEQRVKEREERLKLAKSLQQTTCQ</sequence>
<proteinExistence type="predicted"/>
<evidence type="ECO:0000259" key="3">
    <source>
        <dbReference type="PROSITE" id="PS51770"/>
    </source>
</evidence>
<dbReference type="Gene3D" id="3.10.129.10">
    <property type="entry name" value="Hotdog Thioesterase"/>
    <property type="match status" value="2"/>
</dbReference>
<dbReference type="SUPFAM" id="SSF54637">
    <property type="entry name" value="Thioesterase/thiol ester dehydrase-isomerase"/>
    <property type="match status" value="2"/>
</dbReference>
<dbReference type="InterPro" id="IPR033120">
    <property type="entry name" value="HOTDOG_ACOT"/>
</dbReference>
<dbReference type="STRING" id="671065.MetMK1DRAFT_00022720"/>
<dbReference type="InterPro" id="IPR040170">
    <property type="entry name" value="Cytosol_ACT"/>
</dbReference>
<dbReference type="EMBL" id="JH597768">
    <property type="protein sequence ID" value="EHP69506.1"/>
    <property type="molecule type" value="Genomic_DNA"/>
</dbReference>
<name>H2C6S9_9CREN</name>
<dbReference type="eggNOG" id="arCOG00773">
    <property type="taxonomic scope" value="Archaea"/>
</dbReference>
<dbReference type="RefSeq" id="WP_009073633.1">
    <property type="nucleotide sequence ID" value="NZ_JH597768.1"/>
</dbReference>
<dbReference type="InterPro" id="IPR029069">
    <property type="entry name" value="HotDog_dom_sf"/>
</dbReference>
<gene>
    <name evidence="4" type="ORF">MetMK1DRAFT_00022720</name>
</gene>
<evidence type="ECO:0000256" key="2">
    <source>
        <dbReference type="SAM" id="MobiDB-lite"/>
    </source>
</evidence>
<dbReference type="GO" id="GO:0005737">
    <property type="term" value="C:cytoplasm"/>
    <property type="evidence" value="ECO:0007669"/>
    <property type="project" value="TreeGrafter"/>
</dbReference>
<keyword evidence="1 4" id="KW-0378">Hydrolase</keyword>
<dbReference type="HOGENOM" id="CLU_073524_0_0_2"/>
<feature type="domain" description="HotDog ACOT-type" evidence="3">
    <location>
        <begin position="151"/>
        <end position="263"/>
    </location>
</feature>
<dbReference type="Proteomes" id="UP000003980">
    <property type="component" value="Unassembled WGS sequence"/>
</dbReference>
<evidence type="ECO:0000256" key="1">
    <source>
        <dbReference type="ARBA" id="ARBA00022801"/>
    </source>
</evidence>
<evidence type="ECO:0000313" key="4">
    <source>
        <dbReference type="EMBL" id="EHP69506.1"/>
    </source>
</evidence>
<evidence type="ECO:0000313" key="5">
    <source>
        <dbReference type="Proteomes" id="UP000003980"/>
    </source>
</evidence>
<protein>
    <submittedName>
        <fullName evidence="4">Acyl-CoA hydrolase</fullName>
    </submittedName>
</protein>
<feature type="region of interest" description="Disordered" evidence="2">
    <location>
        <begin position="121"/>
        <end position="143"/>
    </location>
</feature>
<dbReference type="GO" id="GO:0052816">
    <property type="term" value="F:long-chain fatty acyl-CoA hydrolase activity"/>
    <property type="evidence" value="ECO:0007669"/>
    <property type="project" value="TreeGrafter"/>
</dbReference>
<dbReference type="PROSITE" id="PS51770">
    <property type="entry name" value="HOTDOG_ACOT"/>
    <property type="match status" value="2"/>
</dbReference>
<dbReference type="Pfam" id="PF03061">
    <property type="entry name" value="4HBT"/>
    <property type="match status" value="2"/>
</dbReference>
<dbReference type="PANTHER" id="PTHR11049">
    <property type="entry name" value="ACYL COENZYME A THIOESTER HYDROLASE"/>
    <property type="match status" value="1"/>
</dbReference>
<dbReference type="OrthoDB" id="15030at2157"/>
<organism evidence="4 5">
    <name type="scientific">Metallosphaera yellowstonensis MK1</name>
    <dbReference type="NCBI Taxonomy" id="671065"/>
    <lineage>
        <taxon>Archaea</taxon>
        <taxon>Thermoproteota</taxon>
        <taxon>Thermoprotei</taxon>
        <taxon>Sulfolobales</taxon>
        <taxon>Sulfolobaceae</taxon>
        <taxon>Metallosphaera</taxon>
    </lineage>
</organism>
<reference evidence="4 5" key="1">
    <citation type="submission" date="2012-01" db="EMBL/GenBank/DDBJ databases">
        <title>Improved High-Quality Draft sequence of Metallosphaera yellowstonensis MK1.</title>
        <authorList>
            <consortium name="US DOE Joint Genome Institute"/>
            <person name="Lucas S."/>
            <person name="Han J."/>
            <person name="Cheng J.-F."/>
            <person name="Goodwin L."/>
            <person name="Pitluck S."/>
            <person name="Peters L."/>
            <person name="Teshima H."/>
            <person name="Detter J.C."/>
            <person name="Han C."/>
            <person name="Tapia R."/>
            <person name="Land M."/>
            <person name="Hauser L."/>
            <person name="Kyrpides N."/>
            <person name="Kozubal M."/>
            <person name="Macur R.E."/>
            <person name="Jay Z."/>
            <person name="Inskeep W."/>
            <person name="Woyke T."/>
        </authorList>
    </citation>
    <scope>NUCLEOTIDE SEQUENCE [LARGE SCALE GENOMIC DNA]</scope>
    <source>
        <strain evidence="4 5">MK1</strain>
    </source>
</reference>
<dbReference type="GO" id="GO:0006637">
    <property type="term" value="P:acyl-CoA metabolic process"/>
    <property type="evidence" value="ECO:0007669"/>
    <property type="project" value="TreeGrafter"/>
</dbReference>
<dbReference type="CDD" id="cd03442">
    <property type="entry name" value="BFIT_BACH"/>
    <property type="match status" value="2"/>
</dbReference>
<dbReference type="InterPro" id="IPR006683">
    <property type="entry name" value="Thioestr_dom"/>
</dbReference>